<protein>
    <recommendedName>
        <fullName evidence="8">Thaumatin-like protein</fullName>
    </recommendedName>
</protein>
<dbReference type="EnsemblPlants" id="KQJ87103">
    <property type="protein sequence ID" value="KQJ87103"/>
    <property type="gene ID" value="BRADI_4g09370v3"/>
</dbReference>
<dbReference type="Proteomes" id="UP000008810">
    <property type="component" value="Chromosome 4"/>
</dbReference>
<dbReference type="HOGENOM" id="CLU_043181_2_0_1"/>
<name>I1IJ49_BRADI</name>
<feature type="compositionally biased region" description="Pro residues" evidence="3">
    <location>
        <begin position="32"/>
        <end position="45"/>
    </location>
</feature>
<dbReference type="SMART" id="SM00205">
    <property type="entry name" value="THN"/>
    <property type="match status" value="1"/>
</dbReference>
<feature type="disulfide bond" evidence="2">
    <location>
        <begin position="185"/>
        <end position="241"/>
    </location>
</feature>
<keyword evidence="4" id="KW-0732">Signal</keyword>
<reference evidence="5 6" key="1">
    <citation type="journal article" date="2010" name="Nature">
        <title>Genome sequencing and analysis of the model grass Brachypodium distachyon.</title>
        <authorList>
            <consortium name="International Brachypodium Initiative"/>
        </authorList>
    </citation>
    <scope>NUCLEOTIDE SEQUENCE [LARGE SCALE GENOMIC DNA]</scope>
    <source>
        <strain evidence="5 6">Bd21</strain>
    </source>
</reference>
<dbReference type="FunCoup" id="I1IJ49">
    <property type="interactions" value="2"/>
</dbReference>
<evidence type="ECO:0000256" key="3">
    <source>
        <dbReference type="SAM" id="MobiDB-lite"/>
    </source>
</evidence>
<proteinExistence type="predicted"/>
<keyword evidence="2" id="KW-1015">Disulfide bond</keyword>
<accession>I1IJ49</accession>
<evidence type="ECO:0000313" key="5">
    <source>
        <dbReference type="EMBL" id="KQJ87103.1"/>
    </source>
</evidence>
<gene>
    <name evidence="5" type="ORF">BRADI_4g09370v3</name>
</gene>
<dbReference type="GO" id="GO:0006952">
    <property type="term" value="P:defense response"/>
    <property type="evidence" value="ECO:0000318"/>
    <property type="project" value="GO_Central"/>
</dbReference>
<dbReference type="OMA" id="RTGCAIE"/>
<evidence type="ECO:0000256" key="2">
    <source>
        <dbReference type="PIRSR" id="PIRSR002703-1"/>
    </source>
</evidence>
<dbReference type="InParanoid" id="I1IJ49"/>
<sequence>MAAQPKLLQALLFLLLLSFTAVSAAQLEEAEAPPPRPPPPPPSTTPPNLTLHNMCPYTIWPLITPNSGLPSLLPSDSDDENSFTHLANGALLTLPFPAGQAWSGRIVARTGCVSVGPYASDPDSELFAATRCATGDPPEPVTVAQVSVGSADGIAAYSVSLVDGFNVPLVVTPDGSFVSGSGGGCPTLGCAADLEAVCPEDAKAPGGGCRAEDEGVRELFKRRCPDARTTPNDVEVTPQRCLSPRELRIVFCPDAGGN</sequence>
<dbReference type="InterPro" id="IPR037176">
    <property type="entry name" value="Osmotin/thaumatin-like_sf"/>
</dbReference>
<dbReference type="eggNOG" id="KOG0800">
    <property type="taxonomic scope" value="Eukaryota"/>
</dbReference>
<dbReference type="Gramene" id="KQJ87103">
    <property type="protein sequence ID" value="KQJ87103"/>
    <property type="gene ID" value="BRADI_4g09370v3"/>
</dbReference>
<dbReference type="SUPFAM" id="SSF49870">
    <property type="entry name" value="Osmotin, thaumatin-like protein"/>
    <property type="match status" value="1"/>
</dbReference>
<feature type="disulfide bond" evidence="2">
    <location>
        <begin position="55"/>
        <end position="252"/>
    </location>
</feature>
<feature type="disulfide bond" evidence="2">
    <location>
        <begin position="190"/>
        <end position="224"/>
    </location>
</feature>
<dbReference type="PANTHER" id="PTHR31048">
    <property type="entry name" value="OS03G0233200 PROTEIN"/>
    <property type="match status" value="1"/>
</dbReference>
<dbReference type="AlphaFoldDB" id="I1IJ49"/>
<dbReference type="InterPro" id="IPR001938">
    <property type="entry name" value="Thaumatin"/>
</dbReference>
<dbReference type="STRING" id="15368.I1IJ49"/>
<dbReference type="PROSITE" id="PS51367">
    <property type="entry name" value="THAUMATIN_2"/>
    <property type="match status" value="1"/>
</dbReference>
<keyword evidence="1" id="KW-0611">Plant defense</keyword>
<keyword evidence="7" id="KW-1185">Reference proteome</keyword>
<evidence type="ECO:0000313" key="6">
    <source>
        <dbReference type="EnsemblPlants" id="KQJ87103"/>
    </source>
</evidence>
<dbReference type="OrthoDB" id="660919at2759"/>
<reference evidence="5" key="2">
    <citation type="submission" date="2017-06" db="EMBL/GenBank/DDBJ databases">
        <title>WGS assembly of Brachypodium distachyon.</title>
        <authorList>
            <consortium name="The International Brachypodium Initiative"/>
            <person name="Lucas S."/>
            <person name="Harmon-Smith M."/>
            <person name="Lail K."/>
            <person name="Tice H."/>
            <person name="Grimwood J."/>
            <person name="Bruce D."/>
            <person name="Barry K."/>
            <person name="Shu S."/>
            <person name="Lindquist E."/>
            <person name="Wang M."/>
            <person name="Pitluck S."/>
            <person name="Vogel J.P."/>
            <person name="Garvin D.F."/>
            <person name="Mockler T.C."/>
            <person name="Schmutz J."/>
            <person name="Rokhsar D."/>
            <person name="Bevan M.W."/>
        </authorList>
    </citation>
    <scope>NUCLEOTIDE SEQUENCE</scope>
    <source>
        <strain evidence="5">Bd21</strain>
    </source>
</reference>
<dbReference type="Gene3D" id="2.60.110.10">
    <property type="entry name" value="Thaumatin"/>
    <property type="match status" value="1"/>
</dbReference>
<evidence type="ECO:0000256" key="4">
    <source>
        <dbReference type="SAM" id="SignalP"/>
    </source>
</evidence>
<feature type="region of interest" description="Disordered" evidence="3">
    <location>
        <begin position="28"/>
        <end position="50"/>
    </location>
</feature>
<reference evidence="6" key="3">
    <citation type="submission" date="2018-08" db="UniProtKB">
        <authorList>
            <consortium name="EnsemblPlants"/>
        </authorList>
    </citation>
    <scope>IDENTIFICATION</scope>
    <source>
        <strain evidence="6">cv. Bd21</strain>
    </source>
</reference>
<feature type="chain" id="PRO_5014095319" description="Thaumatin-like protein" evidence="4">
    <location>
        <begin position="25"/>
        <end position="258"/>
    </location>
</feature>
<evidence type="ECO:0000313" key="7">
    <source>
        <dbReference type="Proteomes" id="UP000008810"/>
    </source>
</evidence>
<evidence type="ECO:0000256" key="1">
    <source>
        <dbReference type="ARBA" id="ARBA00022821"/>
    </source>
</evidence>
<feature type="signal peptide" evidence="4">
    <location>
        <begin position="1"/>
        <end position="24"/>
    </location>
</feature>
<dbReference type="EMBL" id="CM000883">
    <property type="protein sequence ID" value="KQJ87103.1"/>
    <property type="molecule type" value="Genomic_DNA"/>
</dbReference>
<organism evidence="6">
    <name type="scientific">Brachypodium distachyon</name>
    <name type="common">Purple false brome</name>
    <name type="synonym">Trachynia distachya</name>
    <dbReference type="NCBI Taxonomy" id="15368"/>
    <lineage>
        <taxon>Eukaryota</taxon>
        <taxon>Viridiplantae</taxon>
        <taxon>Streptophyta</taxon>
        <taxon>Embryophyta</taxon>
        <taxon>Tracheophyta</taxon>
        <taxon>Spermatophyta</taxon>
        <taxon>Magnoliopsida</taxon>
        <taxon>Liliopsida</taxon>
        <taxon>Poales</taxon>
        <taxon>Poaceae</taxon>
        <taxon>BOP clade</taxon>
        <taxon>Pooideae</taxon>
        <taxon>Stipodae</taxon>
        <taxon>Brachypodieae</taxon>
        <taxon>Brachypodium</taxon>
    </lineage>
</organism>
<dbReference type="Pfam" id="PF00314">
    <property type="entry name" value="Thaumatin"/>
    <property type="match status" value="1"/>
</dbReference>
<feature type="disulfide bond" evidence="2">
    <location>
        <begin position="198"/>
        <end position="209"/>
    </location>
</feature>
<dbReference type="FunFam" id="2.60.110.10:FF:000008">
    <property type="entry name" value="Osmotin-like protein"/>
    <property type="match status" value="1"/>
</dbReference>
<dbReference type="PIRSF" id="PIRSF002703">
    <property type="entry name" value="Thaumatin"/>
    <property type="match status" value="1"/>
</dbReference>
<evidence type="ECO:0008006" key="8">
    <source>
        <dbReference type="Google" id="ProtNLM"/>
    </source>
</evidence>